<keyword evidence="1" id="KW-0732">Signal</keyword>
<feature type="signal peptide" evidence="1">
    <location>
        <begin position="1"/>
        <end position="20"/>
    </location>
</feature>
<proteinExistence type="predicted"/>
<evidence type="ECO:0008006" key="4">
    <source>
        <dbReference type="Google" id="ProtNLM"/>
    </source>
</evidence>
<dbReference type="InterPro" id="IPR011049">
    <property type="entry name" value="Serralysin-like_metalloprot_C"/>
</dbReference>
<organism evidence="2 3">
    <name type="scientific">Chryseobacterium oryctis</name>
    <dbReference type="NCBI Taxonomy" id="2952618"/>
    <lineage>
        <taxon>Bacteria</taxon>
        <taxon>Pseudomonadati</taxon>
        <taxon>Bacteroidota</taxon>
        <taxon>Flavobacteriia</taxon>
        <taxon>Flavobacteriales</taxon>
        <taxon>Weeksellaceae</taxon>
        <taxon>Chryseobacterium group</taxon>
        <taxon>Chryseobacterium</taxon>
    </lineage>
</organism>
<name>A0ABT3HK86_9FLAO</name>
<sequence length="399" mass="40906">MKKKLWVLTVMCVGIFHANAQVGINTIQPKATLDVVGSPTVSTVLDGIIAPRITGSELRQKIYTGEQEGAIVYVTVADSAPAGQTIDVTTSGYYYFDGSKWARMIGEKAGTNWRIVGNLDSEVVTSAEVLGTAPVSKNYIGTKGTSDNFVIVTGNKTHAVLDTSGGLMGGGENASVLSWGSGNTINSTSNNIALGRNNKAEATAADFPAVAIGQENTVTGGGKVFGTGNTANLSTNYAFGANNKTGSSAAVAVGYANDASKGGYAYGSNNVVTTNNYAFGNGMNISGTGSSMGIGFSGKTTKGDQTLFANKTHYFMGQAEEGTPFTDVGINVDPSTSNIADLEISKGIQINTNTSTSQITHGSACSSSDAGTVVYVESGSSGSFLGCKKSGSSYTWASL</sequence>
<evidence type="ECO:0000256" key="1">
    <source>
        <dbReference type="SAM" id="SignalP"/>
    </source>
</evidence>
<dbReference type="EMBL" id="JAPDHV010000001">
    <property type="protein sequence ID" value="MCW3160207.1"/>
    <property type="molecule type" value="Genomic_DNA"/>
</dbReference>
<dbReference type="RefSeq" id="WP_264742164.1">
    <property type="nucleotide sequence ID" value="NZ_JAPDHV010000001.1"/>
</dbReference>
<feature type="chain" id="PRO_5046311502" description="Head domain of trimeric autotransporter adhesin" evidence="1">
    <location>
        <begin position="21"/>
        <end position="399"/>
    </location>
</feature>
<protein>
    <recommendedName>
        <fullName evidence="4">Head domain of trimeric autotransporter adhesin</fullName>
    </recommendedName>
</protein>
<keyword evidence="3" id="KW-1185">Reference proteome</keyword>
<dbReference type="Proteomes" id="UP001163719">
    <property type="component" value="Unassembled WGS sequence"/>
</dbReference>
<comment type="caution">
    <text evidence="2">The sequence shown here is derived from an EMBL/GenBank/DDBJ whole genome shotgun (WGS) entry which is preliminary data.</text>
</comment>
<accession>A0ABT3HK86</accession>
<reference evidence="2" key="1">
    <citation type="submission" date="2022-10" db="EMBL/GenBank/DDBJ databases">
        <title>Chryseobacterium babae sp. nov. isolated from the gut of the beetle Oryctes rhinoceros, and Chryseobacterium kimseyorum sp. nov., isolated from a stick insect rearing cage.</title>
        <authorList>
            <person name="Shelomi M."/>
            <person name="Han C.-J."/>
            <person name="Chen W.-M."/>
            <person name="Chen H.-K."/>
            <person name="Liaw S.-J."/>
            <person name="Muhle E."/>
            <person name="Clermont D."/>
        </authorList>
    </citation>
    <scope>NUCLEOTIDE SEQUENCE</scope>
    <source>
        <strain evidence="2">WLa1L2M3</strain>
    </source>
</reference>
<gene>
    <name evidence="2" type="ORF">OH806_02835</name>
</gene>
<evidence type="ECO:0000313" key="2">
    <source>
        <dbReference type="EMBL" id="MCW3160207.1"/>
    </source>
</evidence>
<evidence type="ECO:0000313" key="3">
    <source>
        <dbReference type="Proteomes" id="UP001163719"/>
    </source>
</evidence>
<dbReference type="SUPFAM" id="SSF101967">
    <property type="entry name" value="Adhesin YadA, collagen-binding domain"/>
    <property type="match status" value="1"/>
</dbReference>